<keyword evidence="2" id="KW-0812">Transmembrane</keyword>
<dbReference type="SUPFAM" id="SSF103088">
    <property type="entry name" value="OmpA-like"/>
    <property type="match status" value="1"/>
</dbReference>
<comment type="caution">
    <text evidence="4">The sequence shown here is derived from an EMBL/GenBank/DDBJ whole genome shotgun (WGS) entry which is preliminary data.</text>
</comment>
<evidence type="ECO:0000259" key="3">
    <source>
        <dbReference type="PROSITE" id="PS51123"/>
    </source>
</evidence>
<protein>
    <recommendedName>
        <fullName evidence="3">OmpA-like domain-containing protein</fullName>
    </recommendedName>
</protein>
<dbReference type="GO" id="GO:0016020">
    <property type="term" value="C:membrane"/>
    <property type="evidence" value="ECO:0007669"/>
    <property type="project" value="UniProtKB-UniRule"/>
</dbReference>
<dbReference type="OrthoDB" id="5525824at2"/>
<feature type="transmembrane region" description="Helical" evidence="2">
    <location>
        <begin position="55"/>
        <end position="75"/>
    </location>
</feature>
<dbReference type="RefSeq" id="WP_123177769.1">
    <property type="nucleotide sequence ID" value="NZ_QWDD01000003.1"/>
</dbReference>
<name>A0A3M9XJA0_9HYPH</name>
<dbReference type="EMBL" id="QWDD01000003">
    <property type="protein sequence ID" value="RNJ48014.1"/>
    <property type="molecule type" value="Genomic_DNA"/>
</dbReference>
<evidence type="ECO:0000313" key="4">
    <source>
        <dbReference type="EMBL" id="RNJ48014.1"/>
    </source>
</evidence>
<dbReference type="InterPro" id="IPR036737">
    <property type="entry name" value="OmpA-like_sf"/>
</dbReference>
<dbReference type="Gene3D" id="3.30.1330.60">
    <property type="entry name" value="OmpA-like domain"/>
    <property type="match status" value="1"/>
</dbReference>
<gene>
    <name evidence="4" type="ORF">D1O30_19390</name>
</gene>
<organism evidence="4 5">
    <name type="scientific">Methylocystis hirsuta</name>
    <dbReference type="NCBI Taxonomy" id="369798"/>
    <lineage>
        <taxon>Bacteria</taxon>
        <taxon>Pseudomonadati</taxon>
        <taxon>Pseudomonadota</taxon>
        <taxon>Alphaproteobacteria</taxon>
        <taxon>Hyphomicrobiales</taxon>
        <taxon>Methylocystaceae</taxon>
        <taxon>Methylocystis</taxon>
    </lineage>
</organism>
<dbReference type="Proteomes" id="UP000268623">
    <property type="component" value="Unassembled WGS sequence"/>
</dbReference>
<evidence type="ECO:0000256" key="2">
    <source>
        <dbReference type="SAM" id="Phobius"/>
    </source>
</evidence>
<keyword evidence="1 2" id="KW-0472">Membrane</keyword>
<dbReference type="InterPro" id="IPR006665">
    <property type="entry name" value="OmpA-like"/>
</dbReference>
<keyword evidence="5" id="KW-1185">Reference proteome</keyword>
<dbReference type="AlphaFoldDB" id="A0A3M9XJA0"/>
<dbReference type="PROSITE" id="PS51123">
    <property type="entry name" value="OMPA_2"/>
    <property type="match status" value="1"/>
</dbReference>
<evidence type="ECO:0000256" key="1">
    <source>
        <dbReference type="PROSITE-ProRule" id="PRU00473"/>
    </source>
</evidence>
<reference evidence="4 5" key="1">
    <citation type="submission" date="2018-08" db="EMBL/GenBank/DDBJ databases">
        <title>Genome sequence of Methylocystis hirsuta CSC1, a methanotroph able to accumulate PHAs.</title>
        <authorList>
            <person name="Bordel S."/>
            <person name="Rodriguez E."/>
            <person name="Gancedo J."/>
            <person name="Munoz R."/>
        </authorList>
    </citation>
    <scope>NUCLEOTIDE SEQUENCE [LARGE SCALE GENOMIC DNA]</scope>
    <source>
        <strain evidence="4 5">CSC1</strain>
    </source>
</reference>
<evidence type="ECO:0000313" key="5">
    <source>
        <dbReference type="Proteomes" id="UP000268623"/>
    </source>
</evidence>
<feature type="domain" description="OmpA-like" evidence="3">
    <location>
        <begin position="143"/>
        <end position="254"/>
    </location>
</feature>
<dbReference type="Pfam" id="PF00691">
    <property type="entry name" value="OmpA"/>
    <property type="match status" value="1"/>
</dbReference>
<keyword evidence="2" id="KW-1133">Transmembrane helix</keyword>
<accession>A0A3M9XJA0</accession>
<proteinExistence type="predicted"/>
<sequence length="254" mass="26982">MGASGEEEHEARNTGVPQAWVWTQYRGESPPSEVEYGSAAEEDPMLFEEKGLHPFATALGLAAAVAIIMVLVWLFTPQVLSSLTIGSTSKKVDLESLSVLGENSSEKVPASPPKSEAAATAKLESVAAPDFETKLRSFLEHRPGKEASFDLGRVAFDLGGATLTATAHEELQRLAGILREYPGTHTVIGVHSDVGGSASEIAGLSAQRAKTVQRELMRLGIGHSFVAVAGEGRASLRASTTARPGCVWIYVRKK</sequence>